<evidence type="ECO:0008006" key="3">
    <source>
        <dbReference type="Google" id="ProtNLM"/>
    </source>
</evidence>
<sequence length="55" mass="6466">MEDSTPLFDIRVLNLYRKRGIGETAVRWMARYVFTRFPHTIRIEGHTRRDACGVG</sequence>
<accession>A0ABQ1H6U1</accession>
<evidence type="ECO:0000313" key="1">
    <source>
        <dbReference type="EMBL" id="GGA59385.1"/>
    </source>
</evidence>
<protein>
    <recommendedName>
        <fullName evidence="3">GNAT family N-acetyltransferase</fullName>
    </recommendedName>
</protein>
<keyword evidence="2" id="KW-1185">Reference proteome</keyword>
<organism evidence="1 2">
    <name type="scientific">Kroppenstedtia guangzhouensis</name>
    <dbReference type="NCBI Taxonomy" id="1274356"/>
    <lineage>
        <taxon>Bacteria</taxon>
        <taxon>Bacillati</taxon>
        <taxon>Bacillota</taxon>
        <taxon>Bacilli</taxon>
        <taxon>Bacillales</taxon>
        <taxon>Thermoactinomycetaceae</taxon>
        <taxon>Kroppenstedtia</taxon>
    </lineage>
</organism>
<name>A0ABQ1H6U1_9BACL</name>
<dbReference type="EMBL" id="BMEX01000047">
    <property type="protein sequence ID" value="GGA59385.1"/>
    <property type="molecule type" value="Genomic_DNA"/>
</dbReference>
<gene>
    <name evidence="1" type="ORF">GCM10007416_35580</name>
</gene>
<evidence type="ECO:0000313" key="2">
    <source>
        <dbReference type="Proteomes" id="UP000617979"/>
    </source>
</evidence>
<proteinExistence type="predicted"/>
<dbReference type="Proteomes" id="UP000617979">
    <property type="component" value="Unassembled WGS sequence"/>
</dbReference>
<reference evidence="2" key="1">
    <citation type="journal article" date="2019" name="Int. J. Syst. Evol. Microbiol.">
        <title>The Global Catalogue of Microorganisms (GCM) 10K type strain sequencing project: providing services to taxonomists for standard genome sequencing and annotation.</title>
        <authorList>
            <consortium name="The Broad Institute Genomics Platform"/>
            <consortium name="The Broad Institute Genome Sequencing Center for Infectious Disease"/>
            <person name="Wu L."/>
            <person name="Ma J."/>
        </authorList>
    </citation>
    <scope>NUCLEOTIDE SEQUENCE [LARGE SCALE GENOMIC DNA]</scope>
    <source>
        <strain evidence="2">CGMCC 1.12404</strain>
    </source>
</reference>
<comment type="caution">
    <text evidence="1">The sequence shown here is derived from an EMBL/GenBank/DDBJ whole genome shotgun (WGS) entry which is preliminary data.</text>
</comment>